<feature type="compositionally biased region" description="Low complexity" evidence="10">
    <location>
        <begin position="63"/>
        <end position="80"/>
    </location>
</feature>
<feature type="compositionally biased region" description="Polar residues" evidence="10">
    <location>
        <begin position="48"/>
        <end position="60"/>
    </location>
</feature>
<feature type="domain" description="Dyp-type peroxidase C-terminal" evidence="12">
    <location>
        <begin position="304"/>
        <end position="484"/>
    </location>
</feature>
<accession>A0ABT7A496</accession>
<evidence type="ECO:0000256" key="9">
    <source>
        <dbReference type="RuleBase" id="RU365017"/>
    </source>
</evidence>
<evidence type="ECO:0000256" key="7">
    <source>
        <dbReference type="ARBA" id="ARBA00023004"/>
    </source>
</evidence>
<dbReference type="NCBIfam" id="TIGR01412">
    <property type="entry name" value="tat_substr_1"/>
    <property type="match status" value="1"/>
</dbReference>
<evidence type="ECO:0000259" key="12">
    <source>
        <dbReference type="Pfam" id="PF20628"/>
    </source>
</evidence>
<evidence type="ECO:0000256" key="4">
    <source>
        <dbReference type="ARBA" id="ARBA00022723"/>
    </source>
</evidence>
<dbReference type="InterPro" id="IPR006314">
    <property type="entry name" value="Dyp_peroxidase"/>
</dbReference>
<dbReference type="PANTHER" id="PTHR30521:SF4">
    <property type="entry name" value="DEFERROCHELATASE"/>
    <property type="match status" value="1"/>
</dbReference>
<comment type="caution">
    <text evidence="13">The sequence shown here is derived from an EMBL/GenBank/DDBJ whole genome shotgun (WGS) entry which is preliminary data.</text>
</comment>
<comment type="function">
    <text evidence="9">Involved in the recovery of exogenous heme iron. Extracts iron from heme while preserving the protoporphyrin ring intact.</text>
</comment>
<evidence type="ECO:0000256" key="3">
    <source>
        <dbReference type="ARBA" id="ARBA00022617"/>
    </source>
</evidence>
<dbReference type="Pfam" id="PF04261">
    <property type="entry name" value="Dyp_perox_N"/>
    <property type="match status" value="1"/>
</dbReference>
<feature type="region of interest" description="Disordered" evidence="10">
    <location>
        <begin position="368"/>
        <end position="395"/>
    </location>
</feature>
<keyword evidence="3 9" id="KW-0349">Heme</keyword>
<keyword evidence="4 9" id="KW-0479">Metal-binding</keyword>
<dbReference type="PANTHER" id="PTHR30521">
    <property type="entry name" value="DEFERROCHELATASE/PEROXIDASE"/>
    <property type="match status" value="1"/>
</dbReference>
<dbReference type="InterPro" id="IPR006313">
    <property type="entry name" value="EfeB/EfeN"/>
</dbReference>
<dbReference type="EC" id="1.11.1.-" evidence="9"/>
<dbReference type="InterPro" id="IPR011008">
    <property type="entry name" value="Dimeric_a/b-barrel"/>
</dbReference>
<evidence type="ECO:0000256" key="1">
    <source>
        <dbReference type="ARBA" id="ARBA00004196"/>
    </source>
</evidence>
<dbReference type="NCBIfam" id="TIGR01413">
    <property type="entry name" value="Dyp_perox_fam"/>
    <property type="match status" value="1"/>
</dbReference>
<feature type="compositionally biased region" description="Polar residues" evidence="10">
    <location>
        <begin position="18"/>
        <end position="32"/>
    </location>
</feature>
<feature type="domain" description="Dyp-type peroxidase N-terminal" evidence="11">
    <location>
        <begin position="146"/>
        <end position="292"/>
    </location>
</feature>
<dbReference type="Proteomes" id="UP001214441">
    <property type="component" value="Unassembled WGS sequence"/>
</dbReference>
<name>A0ABT7A496_9ACTN</name>
<organism evidence="13 14">
    <name type="scientific">Streptomyces iconiensis</name>
    <dbReference type="NCBI Taxonomy" id="1384038"/>
    <lineage>
        <taxon>Bacteria</taxon>
        <taxon>Bacillati</taxon>
        <taxon>Actinomycetota</taxon>
        <taxon>Actinomycetes</taxon>
        <taxon>Kitasatosporales</taxon>
        <taxon>Streptomycetaceae</taxon>
        <taxon>Streptomyces</taxon>
    </lineage>
</organism>
<evidence type="ECO:0000256" key="10">
    <source>
        <dbReference type="SAM" id="MobiDB-lite"/>
    </source>
</evidence>
<dbReference type="InterPro" id="IPR048327">
    <property type="entry name" value="Dyp_perox_N"/>
</dbReference>
<dbReference type="InterPro" id="IPR048328">
    <property type="entry name" value="Dyp_perox_C"/>
</dbReference>
<dbReference type="PROSITE" id="PS51404">
    <property type="entry name" value="DYP_PEROXIDASE"/>
    <property type="match status" value="1"/>
</dbReference>
<feature type="compositionally biased region" description="Basic and acidic residues" evidence="10">
    <location>
        <begin position="1"/>
        <end position="16"/>
    </location>
</feature>
<dbReference type="SUPFAM" id="SSF54909">
    <property type="entry name" value="Dimeric alpha+beta barrel"/>
    <property type="match status" value="1"/>
</dbReference>
<evidence type="ECO:0000256" key="6">
    <source>
        <dbReference type="ARBA" id="ARBA00023002"/>
    </source>
</evidence>
<reference evidence="13 14" key="1">
    <citation type="submission" date="2023-05" db="EMBL/GenBank/DDBJ databases">
        <title>Streptantibioticus silvisoli sp. nov., acidotolerant actinomycetes 1 from pine litter.</title>
        <authorList>
            <person name="Swiecimska M."/>
            <person name="Golinska P."/>
            <person name="Sangal V."/>
            <person name="Wachnowicz B."/>
            <person name="Goodfellow M."/>
        </authorList>
    </citation>
    <scope>NUCLEOTIDE SEQUENCE [LARGE SCALE GENOMIC DNA]</scope>
    <source>
        <strain evidence="13 14">DSM 42109</strain>
    </source>
</reference>
<keyword evidence="7 9" id="KW-0408">Iron</keyword>
<proteinExistence type="inferred from homology"/>
<keyword evidence="5" id="KW-0732">Signal</keyword>
<keyword evidence="2 9" id="KW-0575">Peroxidase</keyword>
<keyword evidence="6 9" id="KW-0560">Oxidoreductase</keyword>
<keyword evidence="14" id="KW-1185">Reference proteome</keyword>
<evidence type="ECO:0000313" key="13">
    <source>
        <dbReference type="EMBL" id="MDJ1136172.1"/>
    </source>
</evidence>
<sequence>MSKRRNDDERRPRRESGTPASPTQGTSATPAQDSPADGAATGGIPPQNALSQGATPQGSPAQGAPTAAGREAGGAPADGAPTGGQAPGDGALSRRRLLGTASAAGAAGLVVGGAGGAYGYSAAQDAPPTPLTTVGSTAVPFHGTHQAGITTPAQAHGHLLAFDLAPGAGRKQAAALLRRWSDTARRLMAGEVPPGAPGDTGIALDAGPASLTVTFGFGRTFFARTGLTARLPRELAPLPDFSSDALDKKRSNGDLWIQIGANDSLVAFHALRALQREVAKTARLRWQMTGFNRSPGTTRHPMTVRNLMGQVDGTNNPAPGEKDFDKRIFVPASGTPSWMAGGSYAVLRRIRMLLDDWDEHSLADQEKVVGRRKSDGAPLSGGSEHTDPNLDKRGKDGSLLIAADAHVRVTAPESNGGAAMLRRPFSFHDGFRDDGAPDAGLLFIAWQADPLRGFVPVQRKLDRGDALSRFLRHEASALFAVPGGPDKGEYVGQRLLEG</sequence>
<evidence type="ECO:0000259" key="11">
    <source>
        <dbReference type="Pfam" id="PF04261"/>
    </source>
</evidence>
<comment type="similarity">
    <text evidence="8 9">Belongs to the DyP-type peroxidase family.</text>
</comment>
<evidence type="ECO:0000256" key="8">
    <source>
        <dbReference type="ARBA" id="ARBA00025737"/>
    </source>
</evidence>
<dbReference type="RefSeq" id="WP_274042992.1">
    <property type="nucleotide sequence ID" value="NZ_JANCPR020000037.1"/>
</dbReference>
<feature type="region of interest" description="Disordered" evidence="10">
    <location>
        <begin position="1"/>
        <end position="92"/>
    </location>
</feature>
<dbReference type="Pfam" id="PF20628">
    <property type="entry name" value="Dyp_perox_C"/>
    <property type="match status" value="1"/>
</dbReference>
<comment type="cofactor">
    <cofactor evidence="9">
        <name>heme b</name>
        <dbReference type="ChEBI" id="CHEBI:60344"/>
    </cofactor>
    <text evidence="9">Binds 1 heme b (iron(II)-protoporphyrin IX) group non-covalently per subunit.</text>
</comment>
<feature type="compositionally biased region" description="Basic and acidic residues" evidence="10">
    <location>
        <begin position="384"/>
        <end position="395"/>
    </location>
</feature>
<evidence type="ECO:0000256" key="2">
    <source>
        <dbReference type="ARBA" id="ARBA00022559"/>
    </source>
</evidence>
<evidence type="ECO:0000256" key="5">
    <source>
        <dbReference type="ARBA" id="ARBA00022729"/>
    </source>
</evidence>
<gene>
    <name evidence="13" type="primary">efeB</name>
    <name evidence="13" type="ORF">NMN56_030350</name>
</gene>
<comment type="subcellular location">
    <subcellularLocation>
        <location evidence="1">Cell envelope</location>
    </subcellularLocation>
</comment>
<evidence type="ECO:0000313" key="14">
    <source>
        <dbReference type="Proteomes" id="UP001214441"/>
    </source>
</evidence>
<protein>
    <recommendedName>
        <fullName evidence="9">Deferrochelatase</fullName>
        <ecNumber evidence="9">1.11.1.-</ecNumber>
    </recommendedName>
    <alternativeName>
        <fullName evidence="9">Peroxidase EfeB</fullName>
    </alternativeName>
</protein>
<dbReference type="EMBL" id="JANCPR020000037">
    <property type="protein sequence ID" value="MDJ1136172.1"/>
    <property type="molecule type" value="Genomic_DNA"/>
</dbReference>